<reference evidence="2" key="1">
    <citation type="submission" date="2023-03" db="EMBL/GenBank/DDBJ databases">
        <title>Massive genome expansion in bonnet fungi (Mycena s.s.) driven by repeated elements and novel gene families across ecological guilds.</title>
        <authorList>
            <consortium name="Lawrence Berkeley National Laboratory"/>
            <person name="Harder C.B."/>
            <person name="Miyauchi S."/>
            <person name="Viragh M."/>
            <person name="Kuo A."/>
            <person name="Thoen E."/>
            <person name="Andreopoulos B."/>
            <person name="Lu D."/>
            <person name="Skrede I."/>
            <person name="Drula E."/>
            <person name="Henrissat B."/>
            <person name="Morin E."/>
            <person name="Kohler A."/>
            <person name="Barry K."/>
            <person name="LaButti K."/>
            <person name="Morin E."/>
            <person name="Salamov A."/>
            <person name="Lipzen A."/>
            <person name="Mereny Z."/>
            <person name="Hegedus B."/>
            <person name="Baldrian P."/>
            <person name="Stursova M."/>
            <person name="Weitz H."/>
            <person name="Taylor A."/>
            <person name="Grigoriev I.V."/>
            <person name="Nagy L.G."/>
            <person name="Martin F."/>
            <person name="Kauserud H."/>
        </authorList>
    </citation>
    <scope>NUCLEOTIDE SEQUENCE</scope>
    <source>
        <strain evidence="2">CBHHK067</strain>
    </source>
</reference>
<organism evidence="2 3">
    <name type="scientific">Mycena rosella</name>
    <name type="common">Pink bonnet</name>
    <name type="synonym">Agaricus rosellus</name>
    <dbReference type="NCBI Taxonomy" id="1033263"/>
    <lineage>
        <taxon>Eukaryota</taxon>
        <taxon>Fungi</taxon>
        <taxon>Dikarya</taxon>
        <taxon>Basidiomycota</taxon>
        <taxon>Agaricomycotina</taxon>
        <taxon>Agaricomycetes</taxon>
        <taxon>Agaricomycetidae</taxon>
        <taxon>Agaricales</taxon>
        <taxon>Marasmiineae</taxon>
        <taxon>Mycenaceae</taxon>
        <taxon>Mycena</taxon>
    </lineage>
</organism>
<keyword evidence="3" id="KW-1185">Reference proteome</keyword>
<proteinExistence type="predicted"/>
<evidence type="ECO:0000256" key="1">
    <source>
        <dbReference type="SAM" id="MobiDB-lite"/>
    </source>
</evidence>
<evidence type="ECO:0000313" key="3">
    <source>
        <dbReference type="Proteomes" id="UP001221757"/>
    </source>
</evidence>
<comment type="caution">
    <text evidence="2">The sequence shown here is derived from an EMBL/GenBank/DDBJ whole genome shotgun (WGS) entry which is preliminary data.</text>
</comment>
<dbReference type="Proteomes" id="UP001221757">
    <property type="component" value="Unassembled WGS sequence"/>
</dbReference>
<sequence length="110" mass="12646">MTNQVGWDRAIASLDRLFSPCILASSGGTFRASSAAAVQRAEHIRKEKMNQERIEKQWSEHQGGKEERKKMALSYRSRLDPKSRELRRRGEKWPGSHTRHPSTASRRDSV</sequence>
<protein>
    <submittedName>
        <fullName evidence="2">Uncharacterized protein</fullName>
    </submittedName>
</protein>
<evidence type="ECO:0000313" key="2">
    <source>
        <dbReference type="EMBL" id="KAJ7701133.1"/>
    </source>
</evidence>
<gene>
    <name evidence="2" type="ORF">B0H17DRAFT_1128423</name>
</gene>
<dbReference type="AlphaFoldDB" id="A0AAD7DXB0"/>
<name>A0AAD7DXB0_MYCRO</name>
<feature type="compositionally biased region" description="Basic and acidic residues" evidence="1">
    <location>
        <begin position="46"/>
        <end position="70"/>
    </location>
</feature>
<dbReference type="EMBL" id="JARKIE010000018">
    <property type="protein sequence ID" value="KAJ7701133.1"/>
    <property type="molecule type" value="Genomic_DNA"/>
</dbReference>
<feature type="region of interest" description="Disordered" evidence="1">
    <location>
        <begin position="46"/>
        <end position="110"/>
    </location>
</feature>
<accession>A0AAD7DXB0</accession>